<evidence type="ECO:0000313" key="2">
    <source>
        <dbReference type="EMBL" id="MBD3364976.1"/>
    </source>
</evidence>
<sequence>MRRTLYDVKSQVQVPRVALIILFMLGVLGPLRGQEEEEPFGSIGIACEPRDVSIWLDGDLMAFSAPHLIEKVKPGIHKLIISRPGYRTWRDTVRVMVDELTSIDAVLDSVEYDGECFIEHNLPHFYDLDHEAIPIDLSAYGSPGIASWEVSILDMSGNTFRRLGGKRSPPDEVLWDGRADDSTKTLTVGDPYTYIFKLTMKKSAQKRRVGNEIKINGITYENTVILEEGKLDYIGMIPPPIVTRYYDYVIRRFEIKGYSRLTLVAPTAERARPIIKYLSENLPYARLNTVIDSTCSRVEFILD</sequence>
<organism evidence="2 3">
    <name type="scientific">candidate division WOR-3 bacterium</name>
    <dbReference type="NCBI Taxonomy" id="2052148"/>
    <lineage>
        <taxon>Bacteria</taxon>
        <taxon>Bacteria division WOR-3</taxon>
    </lineage>
</organism>
<dbReference type="EMBL" id="WJKJ01000239">
    <property type="protein sequence ID" value="MBD3364976.1"/>
    <property type="molecule type" value="Genomic_DNA"/>
</dbReference>
<dbReference type="InterPro" id="IPR013229">
    <property type="entry name" value="PEGA"/>
</dbReference>
<dbReference type="AlphaFoldDB" id="A0A9D5QDE6"/>
<dbReference type="Pfam" id="PF08308">
    <property type="entry name" value="PEGA"/>
    <property type="match status" value="1"/>
</dbReference>
<reference evidence="2" key="1">
    <citation type="submission" date="2019-11" db="EMBL/GenBank/DDBJ databases">
        <title>Microbial mats filling the niche in hypersaline microbial mats.</title>
        <authorList>
            <person name="Wong H.L."/>
            <person name="Macleod F.I."/>
            <person name="White R.A. III"/>
            <person name="Burns B.P."/>
        </authorList>
    </citation>
    <scope>NUCLEOTIDE SEQUENCE</scope>
    <source>
        <strain evidence="2">Bin_327</strain>
    </source>
</reference>
<gene>
    <name evidence="2" type="ORF">GF359_07150</name>
</gene>
<proteinExistence type="predicted"/>
<evidence type="ECO:0000313" key="3">
    <source>
        <dbReference type="Proteomes" id="UP000630660"/>
    </source>
</evidence>
<evidence type="ECO:0000259" key="1">
    <source>
        <dbReference type="Pfam" id="PF08308"/>
    </source>
</evidence>
<dbReference type="Proteomes" id="UP000630660">
    <property type="component" value="Unassembled WGS sequence"/>
</dbReference>
<comment type="caution">
    <text evidence="2">The sequence shown here is derived from an EMBL/GenBank/DDBJ whole genome shotgun (WGS) entry which is preliminary data.</text>
</comment>
<protein>
    <submittedName>
        <fullName evidence="2">PEGA domain-containing protein</fullName>
    </submittedName>
</protein>
<accession>A0A9D5QDE6</accession>
<name>A0A9D5QDE6_UNCW3</name>
<feature type="domain" description="PEGA" evidence="1">
    <location>
        <begin position="41"/>
        <end position="108"/>
    </location>
</feature>